<dbReference type="EMBL" id="JAPQKT010000006">
    <property type="protein sequence ID" value="KAJ5227233.1"/>
    <property type="molecule type" value="Genomic_DNA"/>
</dbReference>
<keyword evidence="4 8" id="KW-1133">Transmembrane helix</keyword>
<evidence type="ECO:0000256" key="5">
    <source>
        <dbReference type="ARBA" id="ARBA00023136"/>
    </source>
</evidence>
<evidence type="ECO:0000256" key="2">
    <source>
        <dbReference type="ARBA" id="ARBA00007520"/>
    </source>
</evidence>
<dbReference type="SUPFAM" id="SSF103473">
    <property type="entry name" value="MFS general substrate transporter"/>
    <property type="match status" value="1"/>
</dbReference>
<dbReference type="PANTHER" id="PTHR23501:SF193">
    <property type="entry name" value="MULTIDRUG TRANSPORTER, PUTATIVE (AFU_ORTHOLOGUE AFUA_8G00940)-RELATED"/>
    <property type="match status" value="1"/>
</dbReference>
<dbReference type="RefSeq" id="XP_056499598.1">
    <property type="nucleotide sequence ID" value="XM_056646157.1"/>
</dbReference>
<name>A0A9W9NW86_PENCI</name>
<feature type="region of interest" description="Disordered" evidence="7">
    <location>
        <begin position="1"/>
        <end position="25"/>
    </location>
</feature>
<dbReference type="GO" id="GO:0005886">
    <property type="term" value="C:plasma membrane"/>
    <property type="evidence" value="ECO:0007669"/>
    <property type="project" value="TreeGrafter"/>
</dbReference>
<dbReference type="AlphaFoldDB" id="A0A9W9NW86"/>
<dbReference type="GeneID" id="81385324"/>
<dbReference type="OrthoDB" id="4369668at2759"/>
<keyword evidence="5 8" id="KW-0472">Membrane</keyword>
<feature type="transmembrane region" description="Helical" evidence="8">
    <location>
        <begin position="39"/>
        <end position="67"/>
    </location>
</feature>
<keyword evidence="6" id="KW-0325">Glycoprotein</keyword>
<dbReference type="GO" id="GO:0022857">
    <property type="term" value="F:transmembrane transporter activity"/>
    <property type="evidence" value="ECO:0007669"/>
    <property type="project" value="TreeGrafter"/>
</dbReference>
<accession>A0A9W9NW86</accession>
<dbReference type="InterPro" id="IPR036259">
    <property type="entry name" value="MFS_trans_sf"/>
</dbReference>
<evidence type="ECO:0000256" key="8">
    <source>
        <dbReference type="SAM" id="Phobius"/>
    </source>
</evidence>
<dbReference type="PANTHER" id="PTHR23501">
    <property type="entry name" value="MAJOR FACILITATOR SUPERFAMILY"/>
    <property type="match status" value="1"/>
</dbReference>
<sequence length="127" mass="13771">MSKEVDSDLSRPSTDEKQAVVELSSKGEKERTYLTGLKLFLVCAAVTLVCFLVLLDTAIIVTAIPVITTKFHSLQDLGWYGSSYQIASACLQPLTGKIYTSFSSKVYYSVAVRLGPGEDSSHGVDTI</sequence>
<reference evidence="9" key="1">
    <citation type="submission" date="2022-11" db="EMBL/GenBank/DDBJ databases">
        <authorList>
            <person name="Petersen C."/>
        </authorList>
    </citation>
    <scope>NUCLEOTIDE SEQUENCE</scope>
    <source>
        <strain evidence="9">IBT 23319</strain>
    </source>
</reference>
<gene>
    <name evidence="9" type="ORF">N7469_007239</name>
</gene>
<reference evidence="9" key="2">
    <citation type="journal article" date="2023" name="IMA Fungus">
        <title>Comparative genomic study of the Penicillium genus elucidates a diverse pangenome and 15 lateral gene transfer events.</title>
        <authorList>
            <person name="Petersen C."/>
            <person name="Sorensen T."/>
            <person name="Nielsen M.R."/>
            <person name="Sondergaard T.E."/>
            <person name="Sorensen J.L."/>
            <person name="Fitzpatrick D.A."/>
            <person name="Frisvad J.C."/>
            <person name="Nielsen K.L."/>
        </authorList>
    </citation>
    <scope>NUCLEOTIDE SEQUENCE</scope>
    <source>
        <strain evidence="9">IBT 23319</strain>
    </source>
</reference>
<evidence type="ECO:0000256" key="7">
    <source>
        <dbReference type="SAM" id="MobiDB-lite"/>
    </source>
</evidence>
<dbReference type="Proteomes" id="UP001147733">
    <property type="component" value="Unassembled WGS sequence"/>
</dbReference>
<evidence type="ECO:0000256" key="1">
    <source>
        <dbReference type="ARBA" id="ARBA00004141"/>
    </source>
</evidence>
<evidence type="ECO:0000313" key="9">
    <source>
        <dbReference type="EMBL" id="KAJ5227233.1"/>
    </source>
</evidence>
<comment type="subcellular location">
    <subcellularLocation>
        <location evidence="1">Membrane</location>
        <topology evidence="1">Multi-pass membrane protein</topology>
    </subcellularLocation>
</comment>
<comment type="similarity">
    <text evidence="2">Belongs to the major facilitator superfamily. TCR/Tet family.</text>
</comment>
<keyword evidence="10" id="KW-1185">Reference proteome</keyword>
<protein>
    <submittedName>
        <fullName evidence="9">Major facilitator superfamily domain-containing protein</fullName>
    </submittedName>
</protein>
<organism evidence="9 10">
    <name type="scientific">Penicillium citrinum</name>
    <dbReference type="NCBI Taxonomy" id="5077"/>
    <lineage>
        <taxon>Eukaryota</taxon>
        <taxon>Fungi</taxon>
        <taxon>Dikarya</taxon>
        <taxon>Ascomycota</taxon>
        <taxon>Pezizomycotina</taxon>
        <taxon>Eurotiomycetes</taxon>
        <taxon>Eurotiomycetidae</taxon>
        <taxon>Eurotiales</taxon>
        <taxon>Aspergillaceae</taxon>
        <taxon>Penicillium</taxon>
    </lineage>
</organism>
<comment type="caution">
    <text evidence="9">The sequence shown here is derived from an EMBL/GenBank/DDBJ whole genome shotgun (WGS) entry which is preliminary data.</text>
</comment>
<evidence type="ECO:0000313" key="10">
    <source>
        <dbReference type="Proteomes" id="UP001147733"/>
    </source>
</evidence>
<dbReference type="Gene3D" id="1.20.1250.20">
    <property type="entry name" value="MFS general substrate transporter like domains"/>
    <property type="match status" value="1"/>
</dbReference>
<keyword evidence="3 8" id="KW-0812">Transmembrane</keyword>
<evidence type="ECO:0000256" key="3">
    <source>
        <dbReference type="ARBA" id="ARBA00022692"/>
    </source>
</evidence>
<evidence type="ECO:0000256" key="6">
    <source>
        <dbReference type="ARBA" id="ARBA00023180"/>
    </source>
</evidence>
<proteinExistence type="inferred from homology"/>
<evidence type="ECO:0000256" key="4">
    <source>
        <dbReference type="ARBA" id="ARBA00022989"/>
    </source>
</evidence>